<evidence type="ECO:0000256" key="1">
    <source>
        <dbReference type="ARBA" id="ARBA00004141"/>
    </source>
</evidence>
<keyword evidence="4 5" id="KW-0472">Membrane</keyword>
<keyword evidence="2 5" id="KW-0812">Transmembrane</keyword>
<comment type="subcellular location">
    <subcellularLocation>
        <location evidence="1">Membrane</location>
        <topology evidence="1">Multi-pass membrane protein</topology>
    </subcellularLocation>
</comment>
<evidence type="ECO:0000256" key="3">
    <source>
        <dbReference type="ARBA" id="ARBA00022989"/>
    </source>
</evidence>
<keyword evidence="3 5" id="KW-1133">Transmembrane helix</keyword>
<proteinExistence type="predicted"/>
<feature type="transmembrane region" description="Helical" evidence="5">
    <location>
        <begin position="67"/>
        <end position="87"/>
    </location>
</feature>
<dbReference type="GO" id="GO:0016020">
    <property type="term" value="C:membrane"/>
    <property type="evidence" value="ECO:0007669"/>
    <property type="project" value="UniProtKB-SubCell"/>
</dbReference>
<dbReference type="InterPro" id="IPR007300">
    <property type="entry name" value="CidB/LrgB"/>
</dbReference>
<dbReference type="PANTHER" id="PTHR30249">
    <property type="entry name" value="PUTATIVE SEROTONIN TRANSPORTER"/>
    <property type="match status" value="1"/>
</dbReference>
<feature type="transmembrane region" description="Helical" evidence="5">
    <location>
        <begin position="126"/>
        <end position="145"/>
    </location>
</feature>
<dbReference type="KEGG" id="ssb:SSUBM407_0238"/>
<gene>
    <name evidence="6" type="ordered locus">SSUBM407_0238</name>
</gene>
<accession>A0A0H3MXI1</accession>
<dbReference type="EMBL" id="FM252032">
    <property type="protein sequence ID" value="CAZ55070.1"/>
    <property type="molecule type" value="Genomic_DNA"/>
</dbReference>
<feature type="transmembrane region" description="Helical" evidence="5">
    <location>
        <begin position="184"/>
        <end position="203"/>
    </location>
</feature>
<feature type="transmembrane region" description="Helical" evidence="5">
    <location>
        <begin position="99"/>
        <end position="120"/>
    </location>
</feature>
<evidence type="ECO:0000313" key="7">
    <source>
        <dbReference type="Proteomes" id="UP000009077"/>
    </source>
</evidence>
<feature type="transmembrane region" description="Helical" evidence="5">
    <location>
        <begin position="152"/>
        <end position="178"/>
    </location>
</feature>
<evidence type="ECO:0000256" key="5">
    <source>
        <dbReference type="SAM" id="Phobius"/>
    </source>
</evidence>
<dbReference type="PATRIC" id="fig|568814.3.peg.258"/>
<feature type="transmembrane region" description="Helical" evidence="5">
    <location>
        <begin position="43"/>
        <end position="61"/>
    </location>
</feature>
<protein>
    <submittedName>
        <fullName evidence="6">LrgB-like family protein</fullName>
    </submittedName>
</protein>
<feature type="transmembrane region" description="Helical" evidence="5">
    <location>
        <begin position="215"/>
        <end position="236"/>
    </location>
</feature>
<dbReference type="Proteomes" id="UP000009077">
    <property type="component" value="Chromosome"/>
</dbReference>
<dbReference type="AlphaFoldDB" id="A0A0H3MXI1"/>
<evidence type="ECO:0000256" key="2">
    <source>
        <dbReference type="ARBA" id="ARBA00022692"/>
    </source>
</evidence>
<dbReference type="HOGENOM" id="CLU_082099_1_0_9"/>
<dbReference type="PANTHER" id="PTHR30249:SF0">
    <property type="entry name" value="PLASTIDAL GLYCOLATE_GLYCERATE TRANSLOCATOR 1, CHLOROPLASTIC"/>
    <property type="match status" value="1"/>
</dbReference>
<feature type="transmembrane region" description="Helical" evidence="5">
    <location>
        <begin position="12"/>
        <end position="31"/>
    </location>
</feature>
<sequence length="237" mass="25389">MMRREIMTELFSNPIFGIMLSIAAYLIGMLIYRRFPHPITTPLLVATGLIIVFLKMTGISYKEYYAGGSYLNMLIVPSTVALGIPLYRSFHLMKHHIRSILLGIFVACIVNTVFTALIAKWFGMDFFLAISLFPKSVTTAMAVGITDKMQGIATVTLVVVVATGILTSVLGPVFLKLLKIEDPVAVGLALGGTGHAIGTGTAIKCGHTQGAMAGLAIGITGIMYVVISPIVAQIILQ</sequence>
<name>A0A0H3MXI1_STRS4</name>
<keyword evidence="7" id="KW-1185">Reference proteome</keyword>
<evidence type="ECO:0000256" key="4">
    <source>
        <dbReference type="ARBA" id="ARBA00023136"/>
    </source>
</evidence>
<reference evidence="6 7" key="1">
    <citation type="journal article" date="2009" name="PLoS ONE">
        <title>Rapid evolution of virulence and drug resistance in the emerging zoonotic pathogen Streptococcus suis.</title>
        <authorList>
            <person name="Holden M.T.G."/>
            <person name="Hauser H."/>
            <person name="Sanders M."/>
            <person name="Ngo T.H."/>
            <person name="Cherevach I."/>
            <person name="Cronin A."/>
            <person name="Goodhead I."/>
            <person name="Mungall K."/>
            <person name="Quail M.A."/>
            <person name="Price C."/>
            <person name="Rabbinowitsch E."/>
            <person name="Sharp S."/>
            <person name="Croucher N.J."/>
            <person name="Chieu T.B."/>
            <person name="Mai N.T.H."/>
            <person name="Diep T.S."/>
            <person name="Chinh N.T."/>
            <person name="Kehoe M."/>
            <person name="Leigh J.A."/>
            <person name="Ward P.N."/>
            <person name="Dowson C.G."/>
            <person name="Whatmore A.M."/>
            <person name="Chanter N."/>
            <person name="Iversen P."/>
            <person name="Gottschalk M."/>
            <person name="Slater J.D."/>
            <person name="Smith H.E."/>
            <person name="Spratt B.G."/>
            <person name="Xu J."/>
            <person name="Ye C."/>
            <person name="Bentley S."/>
            <person name="Barrell B.G."/>
            <person name="Schultsz C."/>
            <person name="Maskell D.J."/>
            <person name="Parkhill J."/>
        </authorList>
    </citation>
    <scope>NUCLEOTIDE SEQUENCE [LARGE SCALE GENOMIC DNA]</scope>
    <source>
        <strain evidence="6 7">BM407</strain>
    </source>
</reference>
<dbReference type="Pfam" id="PF04172">
    <property type="entry name" value="LrgB"/>
    <property type="match status" value="1"/>
</dbReference>
<evidence type="ECO:0000313" key="6">
    <source>
        <dbReference type="EMBL" id="CAZ55070.1"/>
    </source>
</evidence>
<organism evidence="6 7">
    <name type="scientific">Streptococcus suis (strain BM407)</name>
    <dbReference type="NCBI Taxonomy" id="568814"/>
    <lineage>
        <taxon>Bacteria</taxon>
        <taxon>Bacillati</taxon>
        <taxon>Bacillota</taxon>
        <taxon>Bacilli</taxon>
        <taxon>Lactobacillales</taxon>
        <taxon>Streptococcaceae</taxon>
        <taxon>Streptococcus</taxon>
    </lineage>
</organism>